<dbReference type="Pfam" id="PF01485">
    <property type="entry name" value="IBR"/>
    <property type="match status" value="1"/>
</dbReference>
<evidence type="ECO:0000256" key="6">
    <source>
        <dbReference type="ARBA" id="ARBA00022771"/>
    </source>
</evidence>
<comment type="caution">
    <text evidence="11">The sequence shown here is derived from an EMBL/GenBank/DDBJ whole genome shotgun (WGS) entry which is preliminary data.</text>
</comment>
<evidence type="ECO:0000256" key="2">
    <source>
        <dbReference type="ARBA" id="ARBA00012251"/>
    </source>
</evidence>
<keyword evidence="5" id="KW-0677">Repeat</keyword>
<dbReference type="CDD" id="cd22584">
    <property type="entry name" value="Rcat_RBR_unk"/>
    <property type="match status" value="1"/>
</dbReference>
<evidence type="ECO:0000259" key="10">
    <source>
        <dbReference type="PROSITE" id="PS51873"/>
    </source>
</evidence>
<sequence>MTRQERQAQAEQAIRQWASYQALGIPNTRPNHLLSLFSSPRTSPHQVPVLIRTLFELVKGADDIIASHIQALDIESVLAALTPSSATSSRVSISLNRHNNHCSRKGKGKFSEALDEVLDDDDISALKELHASLVTKINNYLGIITAEQIKIDANLQRSWSAYYQHQSRLAINDVAFARRLAGMDDESADEFLENSDLAASSSVEPPFGMISAAAFAHPPGSLLTVRQMVDAILGYLDFPDTTRVTSYQAAMTFVMTYEGGSRTNGNVVDPSHNHSKAGGSGAGRQQGENPATFQNRGKCDICLNSKLCWRVGCGHLHCRGCLTKLCKLSLTDMTLVPVACCSRAIPMTVLQQLLGENEYQLLVIRTEEKMADRKTYCSNKACQSFINLSHVAASQPTINCSRCGTQACNHCGKSAHSGVTCEEFRKRTETDNDRRFENFVRRAGYKRCRCGHWVELSLGCNHITCIGCRFEFCYICRVEWKGCLCPVWDEERLIARGEQVVAAMNQAQPIALAARAGVLNQVMDHLRVNIDECDHHWVRHDLEGSQCTHCGFELHHYGYIPSFESCASIIRLIVEKLPESKHRTGAEAIGKGQV</sequence>
<keyword evidence="6" id="KW-0863">Zinc-finger</keyword>
<feature type="region of interest" description="Disordered" evidence="9">
    <location>
        <begin position="264"/>
        <end position="289"/>
    </location>
</feature>
<gene>
    <name evidence="11" type="ORF">SeLEV6574_g00062</name>
</gene>
<dbReference type="GO" id="GO:0016567">
    <property type="term" value="P:protein ubiquitination"/>
    <property type="evidence" value="ECO:0007669"/>
    <property type="project" value="InterPro"/>
</dbReference>
<protein>
    <recommendedName>
        <fullName evidence="2">RBR-type E3 ubiquitin transferase</fullName>
        <ecNumber evidence="2">2.3.2.31</ecNumber>
    </recommendedName>
</protein>
<evidence type="ECO:0000313" key="11">
    <source>
        <dbReference type="EMBL" id="TPX51871.1"/>
    </source>
</evidence>
<dbReference type="GO" id="GO:0008270">
    <property type="term" value="F:zinc ion binding"/>
    <property type="evidence" value="ECO:0007669"/>
    <property type="project" value="UniProtKB-KW"/>
</dbReference>
<dbReference type="Proteomes" id="UP000320475">
    <property type="component" value="Unassembled WGS sequence"/>
</dbReference>
<evidence type="ECO:0000256" key="7">
    <source>
        <dbReference type="ARBA" id="ARBA00022786"/>
    </source>
</evidence>
<keyword evidence="8" id="KW-0862">Zinc</keyword>
<dbReference type="InterPro" id="IPR002867">
    <property type="entry name" value="IBR_dom"/>
</dbReference>
<keyword evidence="3" id="KW-0808">Transferase</keyword>
<keyword evidence="4" id="KW-0479">Metal-binding</keyword>
<evidence type="ECO:0000313" key="12">
    <source>
        <dbReference type="Proteomes" id="UP000320475"/>
    </source>
</evidence>
<dbReference type="EMBL" id="QEAM01000001">
    <property type="protein sequence ID" value="TPX51871.1"/>
    <property type="molecule type" value="Genomic_DNA"/>
</dbReference>
<name>A0A507DKC3_9FUNG</name>
<evidence type="ECO:0000256" key="4">
    <source>
        <dbReference type="ARBA" id="ARBA00022723"/>
    </source>
</evidence>
<comment type="catalytic activity">
    <reaction evidence="1">
        <text>[E2 ubiquitin-conjugating enzyme]-S-ubiquitinyl-L-cysteine + [acceptor protein]-L-lysine = [E2 ubiquitin-conjugating enzyme]-L-cysteine + [acceptor protein]-N(6)-ubiquitinyl-L-lysine.</text>
        <dbReference type="EC" id="2.3.2.31"/>
    </reaction>
</comment>
<reference evidence="11 12" key="1">
    <citation type="journal article" date="2019" name="Sci. Rep.">
        <title>Comparative genomics of chytrid fungi reveal insights into the obligate biotrophic and pathogenic lifestyle of Synchytrium endobioticum.</title>
        <authorList>
            <person name="van de Vossenberg B.T.L.H."/>
            <person name="Warris S."/>
            <person name="Nguyen H.D.T."/>
            <person name="van Gent-Pelzer M.P.E."/>
            <person name="Joly D.L."/>
            <person name="van de Geest H.C."/>
            <person name="Bonants P.J.M."/>
            <person name="Smith D.S."/>
            <person name="Levesque C.A."/>
            <person name="van der Lee T.A.J."/>
        </authorList>
    </citation>
    <scope>NUCLEOTIDE SEQUENCE [LARGE SCALE GENOMIC DNA]</scope>
    <source>
        <strain evidence="11 12">LEV6574</strain>
    </source>
</reference>
<feature type="domain" description="RING-type" evidence="10">
    <location>
        <begin position="295"/>
        <end position="489"/>
    </location>
</feature>
<dbReference type="PROSITE" id="PS51873">
    <property type="entry name" value="TRIAD"/>
    <property type="match status" value="1"/>
</dbReference>
<organism evidence="11 12">
    <name type="scientific">Synchytrium endobioticum</name>
    <dbReference type="NCBI Taxonomy" id="286115"/>
    <lineage>
        <taxon>Eukaryota</taxon>
        <taxon>Fungi</taxon>
        <taxon>Fungi incertae sedis</taxon>
        <taxon>Chytridiomycota</taxon>
        <taxon>Chytridiomycota incertae sedis</taxon>
        <taxon>Chytridiomycetes</taxon>
        <taxon>Synchytriales</taxon>
        <taxon>Synchytriaceae</taxon>
        <taxon>Synchytrium</taxon>
    </lineage>
</organism>
<dbReference type="PANTHER" id="PTHR11685">
    <property type="entry name" value="RBR FAMILY RING FINGER AND IBR DOMAIN-CONTAINING"/>
    <property type="match status" value="1"/>
</dbReference>
<evidence type="ECO:0000256" key="3">
    <source>
        <dbReference type="ARBA" id="ARBA00022679"/>
    </source>
</evidence>
<dbReference type="GO" id="GO:0061630">
    <property type="term" value="F:ubiquitin protein ligase activity"/>
    <property type="evidence" value="ECO:0007669"/>
    <property type="project" value="UniProtKB-EC"/>
</dbReference>
<evidence type="ECO:0000256" key="1">
    <source>
        <dbReference type="ARBA" id="ARBA00001798"/>
    </source>
</evidence>
<accession>A0A507DKC3</accession>
<keyword evidence="7" id="KW-0833">Ubl conjugation pathway</keyword>
<dbReference type="Gene3D" id="1.20.120.1750">
    <property type="match status" value="1"/>
</dbReference>
<dbReference type="EC" id="2.3.2.31" evidence="2"/>
<dbReference type="SMART" id="SM00647">
    <property type="entry name" value="IBR"/>
    <property type="match status" value="2"/>
</dbReference>
<dbReference type="CDD" id="cd20335">
    <property type="entry name" value="BRcat_RBR"/>
    <property type="match status" value="1"/>
</dbReference>
<evidence type="ECO:0000256" key="8">
    <source>
        <dbReference type="ARBA" id="ARBA00022833"/>
    </source>
</evidence>
<evidence type="ECO:0000256" key="9">
    <source>
        <dbReference type="SAM" id="MobiDB-lite"/>
    </source>
</evidence>
<dbReference type="AlphaFoldDB" id="A0A507DKC3"/>
<dbReference type="InterPro" id="IPR031127">
    <property type="entry name" value="E3_UB_ligase_RBR"/>
</dbReference>
<dbReference type="VEuPathDB" id="FungiDB:SeMB42_g00511"/>
<dbReference type="InterPro" id="IPR044066">
    <property type="entry name" value="TRIAD_supradom"/>
</dbReference>
<dbReference type="SUPFAM" id="SSF57850">
    <property type="entry name" value="RING/U-box"/>
    <property type="match status" value="2"/>
</dbReference>
<proteinExistence type="predicted"/>
<dbReference type="OrthoDB" id="2154435at2759"/>
<evidence type="ECO:0000256" key="5">
    <source>
        <dbReference type="ARBA" id="ARBA00022737"/>
    </source>
</evidence>